<evidence type="ECO:0000256" key="4">
    <source>
        <dbReference type="ARBA" id="ARBA00023002"/>
    </source>
</evidence>
<dbReference type="InterPro" id="IPR001128">
    <property type="entry name" value="Cyt_P450"/>
</dbReference>
<dbReference type="GO" id="GO:0020037">
    <property type="term" value="F:heme binding"/>
    <property type="evidence" value="ECO:0007669"/>
    <property type="project" value="InterPro"/>
</dbReference>
<dbReference type="Gene3D" id="1.10.630.10">
    <property type="entry name" value="Cytochrome P450"/>
    <property type="match status" value="1"/>
</dbReference>
<evidence type="ECO:0000256" key="5">
    <source>
        <dbReference type="ARBA" id="ARBA00023004"/>
    </source>
</evidence>
<keyword evidence="9" id="KW-1185">Reference proteome</keyword>
<evidence type="ECO:0000256" key="2">
    <source>
        <dbReference type="ARBA" id="ARBA00022617"/>
    </source>
</evidence>
<dbReference type="Pfam" id="PF00067">
    <property type="entry name" value="p450"/>
    <property type="match status" value="1"/>
</dbReference>
<keyword evidence="2 7" id="KW-0349">Heme</keyword>
<keyword evidence="6 7" id="KW-0503">Monooxygenase</keyword>
<dbReference type="OrthoDB" id="3218463at2"/>
<dbReference type="STRING" id="83656.B1H18_33595"/>
<gene>
    <name evidence="8" type="ORF">B1H18_33595</name>
</gene>
<dbReference type="CDD" id="cd11031">
    <property type="entry name" value="Cyp158A-like"/>
    <property type="match status" value="1"/>
</dbReference>
<dbReference type="GO" id="GO:0016705">
    <property type="term" value="F:oxidoreductase activity, acting on paired donors, with incorporation or reduction of molecular oxygen"/>
    <property type="evidence" value="ECO:0007669"/>
    <property type="project" value="InterPro"/>
</dbReference>
<dbReference type="PANTHER" id="PTHR46696">
    <property type="entry name" value="P450, PUTATIVE (EUROFUNG)-RELATED"/>
    <property type="match status" value="1"/>
</dbReference>
<evidence type="ECO:0000256" key="6">
    <source>
        <dbReference type="ARBA" id="ARBA00023033"/>
    </source>
</evidence>
<keyword evidence="4 7" id="KW-0560">Oxidoreductase</keyword>
<proteinExistence type="inferred from homology"/>
<evidence type="ECO:0000313" key="8">
    <source>
        <dbReference type="EMBL" id="OON71497.1"/>
    </source>
</evidence>
<dbReference type="RefSeq" id="WP_077974267.1">
    <property type="nucleotide sequence ID" value="NZ_CP045178.1"/>
</dbReference>
<dbReference type="InterPro" id="IPR002397">
    <property type="entry name" value="Cyt_P450_B"/>
</dbReference>
<sequence>MTTSPPDPVDFPFPPLRGPGVEKEYGELRRACPVSRVRLPYGGDAWLVTGHEQTKKVLADARFSRAAVVGEDVPRIQPNNLAEEGGILDTDPPAHTRLRRIVARIFTQRHAERLRPGIRTITDRLLDEMEQRGGPLDLVQEFALPIPISTVVSELLGVPAEARPKFREWADATLSTTKRSAEEITQARQELRAYFSELIEKRRREPADDLISMMVRAKDEEERLSESELIRMAEDIMIGGHETTANRIATFTYVLLTHPEQMARLKADPSLITTAVEELVRYVPLDSASFARIATEDVELGEVTVRAGEAVLPALLAANRDESVFTDPDRLDLGRLRNQHIGFGHGVHHCLGAQLGRVELQEALGSLIARFPDLHLAADPDDIPWKTGGLLRGPEQLMVGW</sequence>
<dbReference type="FunFam" id="1.10.630.10:FF:000018">
    <property type="entry name" value="Cytochrome P450 monooxygenase"/>
    <property type="match status" value="1"/>
</dbReference>
<comment type="caution">
    <text evidence="8">The sequence shown here is derived from an EMBL/GenBank/DDBJ whole genome shotgun (WGS) entry which is preliminary data.</text>
</comment>
<evidence type="ECO:0000256" key="7">
    <source>
        <dbReference type="RuleBase" id="RU000461"/>
    </source>
</evidence>
<dbReference type="PRINTS" id="PR00359">
    <property type="entry name" value="BP450"/>
</dbReference>
<dbReference type="GO" id="GO:0004497">
    <property type="term" value="F:monooxygenase activity"/>
    <property type="evidence" value="ECO:0007669"/>
    <property type="project" value="UniProtKB-KW"/>
</dbReference>
<dbReference type="SUPFAM" id="SSF48264">
    <property type="entry name" value="Cytochrome P450"/>
    <property type="match status" value="1"/>
</dbReference>
<keyword evidence="3 7" id="KW-0479">Metal-binding</keyword>
<dbReference type="PROSITE" id="PS00086">
    <property type="entry name" value="CYTOCHROME_P450"/>
    <property type="match status" value="1"/>
</dbReference>
<evidence type="ECO:0000256" key="3">
    <source>
        <dbReference type="ARBA" id="ARBA00022723"/>
    </source>
</evidence>
<evidence type="ECO:0000313" key="9">
    <source>
        <dbReference type="Proteomes" id="UP000190539"/>
    </source>
</evidence>
<dbReference type="InterPro" id="IPR036396">
    <property type="entry name" value="Cyt_P450_sf"/>
</dbReference>
<protein>
    <submittedName>
        <fullName evidence="8">Cytochrome</fullName>
    </submittedName>
</protein>
<dbReference type="PANTHER" id="PTHR46696:SF1">
    <property type="entry name" value="CYTOCHROME P450 YJIB-RELATED"/>
    <property type="match status" value="1"/>
</dbReference>
<organism evidence="8 9">
    <name type="scientific">Streptomyces tsukubensis</name>
    <dbReference type="NCBI Taxonomy" id="83656"/>
    <lineage>
        <taxon>Bacteria</taxon>
        <taxon>Bacillati</taxon>
        <taxon>Actinomycetota</taxon>
        <taxon>Actinomycetes</taxon>
        <taxon>Kitasatosporales</taxon>
        <taxon>Streptomycetaceae</taxon>
        <taxon>Streptomyces</taxon>
    </lineage>
</organism>
<keyword evidence="5 7" id="KW-0408">Iron</keyword>
<dbReference type="AlphaFoldDB" id="A0A1V3ZZY6"/>
<dbReference type="Proteomes" id="UP000190539">
    <property type="component" value="Unassembled WGS sequence"/>
</dbReference>
<name>A0A1V3ZZY6_9ACTN</name>
<dbReference type="EMBL" id="MVFC01000056">
    <property type="protein sequence ID" value="OON71497.1"/>
    <property type="molecule type" value="Genomic_DNA"/>
</dbReference>
<comment type="similarity">
    <text evidence="1 7">Belongs to the cytochrome P450 family.</text>
</comment>
<evidence type="ECO:0000256" key="1">
    <source>
        <dbReference type="ARBA" id="ARBA00010617"/>
    </source>
</evidence>
<dbReference type="PRINTS" id="PR00385">
    <property type="entry name" value="P450"/>
</dbReference>
<accession>A0A1V3ZZY6</accession>
<reference evidence="8 9" key="1">
    <citation type="submission" date="2017-02" db="EMBL/GenBank/DDBJ databases">
        <title>Draft Genome Sequence of Streptomyces tsukubaensis F601, a Producer of the immunosuppressant tacrolimus FK506.</title>
        <authorList>
            <person name="Zong G."/>
            <person name="Zhong C."/>
            <person name="Fu J."/>
            <person name="Qin R."/>
            <person name="Cao G."/>
        </authorList>
    </citation>
    <scope>NUCLEOTIDE SEQUENCE [LARGE SCALE GENOMIC DNA]</scope>
    <source>
        <strain evidence="8 9">F601</strain>
    </source>
</reference>
<dbReference type="InterPro" id="IPR017972">
    <property type="entry name" value="Cyt_P450_CS"/>
</dbReference>
<dbReference type="GO" id="GO:0005506">
    <property type="term" value="F:iron ion binding"/>
    <property type="evidence" value="ECO:0007669"/>
    <property type="project" value="InterPro"/>
</dbReference>